<keyword evidence="1" id="KW-0472">Membrane</keyword>
<dbReference type="EMBL" id="JAMLJM010000001">
    <property type="protein sequence ID" value="MCL9808075.1"/>
    <property type="molecule type" value="Genomic_DNA"/>
</dbReference>
<sequence length="112" mass="12747">MNLLKRLLISTIIVILLSYFMPGVQVDKITTAVVVAVVLGLLNTFLKPILVFFTMPITFFTLELFLLVINTIIVLLCDYLVDGFDIDSFLTAMFFSVLLSVSEWVLYKFIKD</sequence>
<protein>
    <submittedName>
        <fullName evidence="2">Phage holin family protein</fullName>
    </submittedName>
</protein>
<reference evidence="2 3" key="1">
    <citation type="submission" date="2022-05" db="EMBL/GenBank/DDBJ databases">
        <title>Flavobacterium sp., isolated from activated sludge.</title>
        <authorList>
            <person name="Ran Q."/>
        </authorList>
    </citation>
    <scope>NUCLEOTIDE SEQUENCE [LARGE SCALE GENOMIC DNA]</scope>
    <source>
        <strain evidence="2 3">HXWNR70</strain>
    </source>
</reference>
<dbReference type="InterPro" id="IPR007165">
    <property type="entry name" value="Phage_holin_4_2"/>
</dbReference>
<dbReference type="Pfam" id="PF04020">
    <property type="entry name" value="Phage_holin_4_2"/>
    <property type="match status" value="1"/>
</dbReference>
<feature type="transmembrane region" description="Helical" evidence="1">
    <location>
        <begin position="7"/>
        <end position="23"/>
    </location>
</feature>
<feature type="transmembrane region" description="Helical" evidence="1">
    <location>
        <begin position="29"/>
        <end position="46"/>
    </location>
</feature>
<evidence type="ECO:0000313" key="3">
    <source>
        <dbReference type="Proteomes" id="UP001317191"/>
    </source>
</evidence>
<proteinExistence type="predicted"/>
<comment type="caution">
    <text evidence="2">The sequence shown here is derived from an EMBL/GenBank/DDBJ whole genome shotgun (WGS) entry which is preliminary data.</text>
</comment>
<accession>A0ABT0TL06</accession>
<dbReference type="RefSeq" id="WP_250590873.1">
    <property type="nucleotide sequence ID" value="NZ_JAMLJM010000001.1"/>
</dbReference>
<feature type="transmembrane region" description="Helical" evidence="1">
    <location>
        <begin position="88"/>
        <end position="107"/>
    </location>
</feature>
<evidence type="ECO:0000313" key="2">
    <source>
        <dbReference type="EMBL" id="MCL9808075.1"/>
    </source>
</evidence>
<keyword evidence="1" id="KW-0812">Transmembrane</keyword>
<keyword evidence="3" id="KW-1185">Reference proteome</keyword>
<gene>
    <name evidence="2" type="ORF">NAT50_01755</name>
</gene>
<organism evidence="2 3">
    <name type="scientific">Flavobacterium luminosum</name>
    <dbReference type="NCBI Taxonomy" id="2949086"/>
    <lineage>
        <taxon>Bacteria</taxon>
        <taxon>Pseudomonadati</taxon>
        <taxon>Bacteroidota</taxon>
        <taxon>Flavobacteriia</taxon>
        <taxon>Flavobacteriales</taxon>
        <taxon>Flavobacteriaceae</taxon>
        <taxon>Flavobacterium</taxon>
    </lineage>
</organism>
<dbReference type="PANTHER" id="PTHR37309">
    <property type="entry name" value="SLR0284 PROTEIN"/>
    <property type="match status" value="1"/>
</dbReference>
<name>A0ABT0TL06_9FLAO</name>
<evidence type="ECO:0000256" key="1">
    <source>
        <dbReference type="SAM" id="Phobius"/>
    </source>
</evidence>
<dbReference type="PANTHER" id="PTHR37309:SF1">
    <property type="entry name" value="SLR0284 PROTEIN"/>
    <property type="match status" value="1"/>
</dbReference>
<dbReference type="Proteomes" id="UP001317191">
    <property type="component" value="Unassembled WGS sequence"/>
</dbReference>
<keyword evidence="1" id="KW-1133">Transmembrane helix</keyword>
<feature type="transmembrane region" description="Helical" evidence="1">
    <location>
        <begin position="53"/>
        <end position="76"/>
    </location>
</feature>